<dbReference type="STRING" id="1209962.L0PDP1"/>
<dbReference type="Proteomes" id="UP000010422">
    <property type="component" value="Unassembled WGS sequence"/>
</dbReference>
<dbReference type="Pfam" id="PF21547">
    <property type="entry name" value="TTI1"/>
    <property type="match status" value="1"/>
</dbReference>
<dbReference type="GO" id="GO:0005737">
    <property type="term" value="C:cytoplasm"/>
    <property type="evidence" value="ECO:0007669"/>
    <property type="project" value="TreeGrafter"/>
</dbReference>
<dbReference type="InParanoid" id="L0PDP1"/>
<dbReference type="InterPro" id="IPR049362">
    <property type="entry name" value="TTI1_rpt"/>
</dbReference>
<evidence type="ECO:0000313" key="4">
    <source>
        <dbReference type="Proteomes" id="UP000010422"/>
    </source>
</evidence>
<dbReference type="Gene3D" id="1.25.10.10">
    <property type="entry name" value="Leucine-rich Repeat Variant"/>
    <property type="match status" value="1"/>
</dbReference>
<protein>
    <submittedName>
        <fullName evidence="3">Uncharacterized protein</fullName>
    </submittedName>
</protein>
<dbReference type="VEuPathDB" id="FungiDB:PNEJI1_001548"/>
<dbReference type="AlphaFoldDB" id="L0PDP1"/>
<gene>
    <name evidence="3" type="ORF">PNEJI1_001548</name>
</gene>
<evidence type="ECO:0000259" key="1">
    <source>
        <dbReference type="Pfam" id="PF24173"/>
    </source>
</evidence>
<reference evidence="3 4" key="1">
    <citation type="journal article" date="2012" name="MBio">
        <title>De novo assembly of the Pneumocystis jirovecii genome from a single bronchoalveolar lavage fluid specimen from a patient.</title>
        <authorList>
            <person name="Cisse O.H."/>
            <person name="Pagni M."/>
            <person name="Hauser P.M."/>
        </authorList>
    </citation>
    <scope>NUCLEOTIDE SEQUENCE [LARGE SCALE GENOMIC DNA]</scope>
    <source>
        <strain evidence="3 4">SE8</strain>
    </source>
</reference>
<evidence type="ECO:0000313" key="3">
    <source>
        <dbReference type="EMBL" id="CCJ30516.1"/>
    </source>
</evidence>
<dbReference type="InterPro" id="IPR052587">
    <property type="entry name" value="TELO2-interacting_protein_1"/>
</dbReference>
<dbReference type="EMBL" id="CAKM01000254">
    <property type="protein sequence ID" value="CCJ30516.1"/>
    <property type="molecule type" value="Genomic_DNA"/>
</dbReference>
<comment type="caution">
    <text evidence="3">The sequence shown here is derived from an EMBL/GenBank/DDBJ whole genome shotgun (WGS) entry which is preliminary data.</text>
</comment>
<dbReference type="InterPro" id="IPR011989">
    <property type="entry name" value="ARM-like"/>
</dbReference>
<feature type="domain" description="TTI1 C-terminal TPR" evidence="2">
    <location>
        <begin position="799"/>
        <end position="954"/>
    </location>
</feature>
<dbReference type="FunCoup" id="L0PDP1">
    <property type="interactions" value="437"/>
</dbReference>
<dbReference type="PANTHER" id="PTHR18460">
    <property type="entry name" value="TEL2 INTERACTING PROTEIN 1 TTI1 FAMILY MEMBER"/>
    <property type="match status" value="1"/>
</dbReference>
<evidence type="ECO:0000259" key="2">
    <source>
        <dbReference type="Pfam" id="PF24181"/>
    </source>
</evidence>
<dbReference type="InterPro" id="IPR057567">
    <property type="entry name" value="TPR_TTI1_C"/>
</dbReference>
<organism evidence="4">
    <name type="scientific">Pneumocystis jirovecii</name>
    <name type="common">Human pneumocystis pneumonia agent</name>
    <dbReference type="NCBI Taxonomy" id="42068"/>
    <lineage>
        <taxon>Eukaryota</taxon>
        <taxon>Fungi</taxon>
        <taxon>Dikarya</taxon>
        <taxon>Ascomycota</taxon>
        <taxon>Taphrinomycotina</taxon>
        <taxon>Pneumocystomycetes</taxon>
        <taxon>Pneumocystaceae</taxon>
        <taxon>Pneumocystis</taxon>
    </lineage>
</organism>
<dbReference type="InterPro" id="IPR057566">
    <property type="entry name" value="TPR_TTI1_N"/>
</dbReference>
<dbReference type="InterPro" id="IPR016024">
    <property type="entry name" value="ARM-type_fold"/>
</dbReference>
<name>L0PDP1_PNEJI</name>
<proteinExistence type="predicted"/>
<dbReference type="SUPFAM" id="SSF48371">
    <property type="entry name" value="ARM repeat"/>
    <property type="match status" value="1"/>
</dbReference>
<dbReference type="Pfam" id="PF24173">
    <property type="entry name" value="TPR_TTI1_N"/>
    <property type="match status" value="1"/>
</dbReference>
<accession>L0PDP1</accession>
<sequence>MLGSGIADYIFMPLGYLWRQQRELSDRVKSGLVGCTGLLIETGWRTELTEKVVKELCVLLTGFVRVENAEMRDMPEDIRIKGIEALERLFWSEQRRREEAVGVGKKGEADGGRERVSEVLVGALGYSVSVLVEIYEYTRSIALQSKCVDVMCVVLFGIVREKVFLRRFLPGIMSCVCKRVAKGQLKSSRVVEQSVGLCERLMEVCFADGVKGATEGTQEGVSGDQRRDQSEKAGVEEDVRKIGSFSALQSPVEAKEMPVKALGAAEGVLDGSVAVLSSEWLLNTREHMYMVCTVLMKLKTHFNQRVRQQVLEFSFRVAGSCFKTLNNCVKQSLLTILFLAGDMEAAVQDVSVSRFFELAVCQSHEPEFWNLIDLLLKEHLDTWPEVCLLPDEDAKRRHLVAVMHIVSLLLKERLEISFISDFLIHGISDSLCFAANTKVSRNTDLIQPVSHLYAQDPFDNDGLSGQTFPVFHFVNIESNLTFLALEKIFTLFGKYSSVEFLNYLLYKIKASLCESRANVLKWVFLCSLRDVMEHYDSYIQYNDNQDLKVNMEDICMDIYTDSSNYISDFSSSLYDDPIDCNISQSKVIRICLDLEIVSLVAKKLGKGFRTEFVDCLYPIVYLLGSPYENITKHARICLNNLAMYCEYNSVQDLLIGNVDYLINAINLKLNTFDVMPTGPSILVILLRLIGSSIVPYLEDIVDSVFVVLDNYHGYSKLVSVFFSFLNEVIQVNSNSIKPSISNVVKEDDIHSTGPCLEVIHIVDKIHSLYHKNTVDGIEAVSKSSSHSLEKLSNNINKVALKIIQKISNKSQVFLNHQSSNIRNGLLKMLSTSIPFLSLDEKSFLPFVNDIWPLVIAQLNLDEMTSVILSALDVIALLCVYAKDFMTSRLSKHGIKNLCDLLSTSLQRSNYVLTDKFSRSIKIQNKIFLALNAAVENVKLPDKTIDKMIESVIFFF</sequence>
<feature type="domain" description="TTI1 N-terminal TPR" evidence="1">
    <location>
        <begin position="7"/>
        <end position="342"/>
    </location>
</feature>
<dbReference type="PANTHER" id="PTHR18460:SF3">
    <property type="entry name" value="TELO2-INTERACTING PROTEIN 1 HOMOLOG"/>
    <property type="match status" value="1"/>
</dbReference>
<dbReference type="Pfam" id="PF24181">
    <property type="entry name" value="TPR_TTI1_C"/>
    <property type="match status" value="1"/>
</dbReference>